<dbReference type="HOGENOM" id="CLU_2323574_0_0_1"/>
<reference evidence="4" key="1">
    <citation type="journal article" date="2013" name="Science">
        <title>The Amborella genome and the evolution of flowering plants.</title>
        <authorList>
            <consortium name="Amborella Genome Project"/>
        </authorList>
    </citation>
    <scope>NUCLEOTIDE SEQUENCE [LARGE SCALE GENOMIC DNA]</scope>
</reference>
<evidence type="ECO:0000256" key="1">
    <source>
        <dbReference type="SAM" id="MobiDB-lite"/>
    </source>
</evidence>
<feature type="chain" id="PRO_5004808118" evidence="2">
    <location>
        <begin position="19"/>
        <end position="99"/>
    </location>
</feature>
<keyword evidence="4" id="KW-1185">Reference proteome</keyword>
<dbReference type="AlphaFoldDB" id="W1P6Y8"/>
<accession>W1P6Y8</accession>
<dbReference type="Proteomes" id="UP000017836">
    <property type="component" value="Unassembled WGS sequence"/>
</dbReference>
<dbReference type="Gramene" id="ERN02735">
    <property type="protein sequence ID" value="ERN02735"/>
    <property type="gene ID" value="AMTR_s00085p00170850"/>
</dbReference>
<sequence>MSLLILSVRVSITSQSRAEEMVKDMMVKFDGSVKVIKEAPQESPGVGKTSSPNGDLLQEHLGASMHKGSINASKSHHHILCILQCARDCDKSNIRDEDK</sequence>
<name>W1P6Y8_AMBTC</name>
<feature type="signal peptide" evidence="2">
    <location>
        <begin position="1"/>
        <end position="18"/>
    </location>
</feature>
<dbReference type="EMBL" id="KI394487">
    <property type="protein sequence ID" value="ERN02735.1"/>
    <property type="molecule type" value="Genomic_DNA"/>
</dbReference>
<evidence type="ECO:0000256" key="2">
    <source>
        <dbReference type="SAM" id="SignalP"/>
    </source>
</evidence>
<evidence type="ECO:0000313" key="4">
    <source>
        <dbReference type="Proteomes" id="UP000017836"/>
    </source>
</evidence>
<organism evidence="3 4">
    <name type="scientific">Amborella trichopoda</name>
    <dbReference type="NCBI Taxonomy" id="13333"/>
    <lineage>
        <taxon>Eukaryota</taxon>
        <taxon>Viridiplantae</taxon>
        <taxon>Streptophyta</taxon>
        <taxon>Embryophyta</taxon>
        <taxon>Tracheophyta</taxon>
        <taxon>Spermatophyta</taxon>
        <taxon>Magnoliopsida</taxon>
        <taxon>Amborellales</taxon>
        <taxon>Amborellaceae</taxon>
        <taxon>Amborella</taxon>
    </lineage>
</organism>
<gene>
    <name evidence="3" type="ORF">AMTR_s00085p00170850</name>
</gene>
<evidence type="ECO:0000313" key="3">
    <source>
        <dbReference type="EMBL" id="ERN02735.1"/>
    </source>
</evidence>
<proteinExistence type="predicted"/>
<keyword evidence="2" id="KW-0732">Signal</keyword>
<protein>
    <submittedName>
        <fullName evidence="3">Uncharacterized protein</fullName>
    </submittedName>
</protein>
<feature type="region of interest" description="Disordered" evidence="1">
    <location>
        <begin position="38"/>
        <end position="58"/>
    </location>
</feature>